<evidence type="ECO:0008006" key="3">
    <source>
        <dbReference type="Google" id="ProtNLM"/>
    </source>
</evidence>
<accession>A0A1G5PMZ6</accession>
<protein>
    <recommendedName>
        <fullName evidence="3">PilZ domain-containing protein</fullName>
    </recommendedName>
</protein>
<evidence type="ECO:0000313" key="2">
    <source>
        <dbReference type="Proteomes" id="UP000199648"/>
    </source>
</evidence>
<dbReference type="OrthoDB" id="5806206at2"/>
<dbReference type="EMBL" id="FMWD01000001">
    <property type="protein sequence ID" value="SCZ50833.1"/>
    <property type="molecule type" value="Genomic_DNA"/>
</dbReference>
<dbReference type="AlphaFoldDB" id="A0A1G5PMZ6"/>
<reference evidence="1 2" key="1">
    <citation type="submission" date="2016-10" db="EMBL/GenBank/DDBJ databases">
        <authorList>
            <person name="de Groot N.N."/>
        </authorList>
    </citation>
    <scope>NUCLEOTIDE SEQUENCE [LARGE SCALE GENOMIC DNA]</scope>
    <source>
        <strain evidence="1 2">HLD2</strain>
    </source>
</reference>
<organism evidence="1 2">
    <name type="scientific">Thiohalomonas denitrificans</name>
    <dbReference type="NCBI Taxonomy" id="415747"/>
    <lineage>
        <taxon>Bacteria</taxon>
        <taxon>Pseudomonadati</taxon>
        <taxon>Pseudomonadota</taxon>
        <taxon>Gammaproteobacteria</taxon>
        <taxon>Thiohalomonadales</taxon>
        <taxon>Thiohalomonadaceae</taxon>
        <taxon>Thiohalomonas</taxon>
    </lineage>
</organism>
<gene>
    <name evidence="1" type="ORF">SAMN03097708_00509</name>
</gene>
<name>A0A1G5PMZ6_9GAMM</name>
<evidence type="ECO:0000313" key="1">
    <source>
        <dbReference type="EMBL" id="SCZ50833.1"/>
    </source>
</evidence>
<keyword evidence="2" id="KW-1185">Reference proteome</keyword>
<proteinExistence type="predicted"/>
<sequence length="113" mass="12164">MLNTLSENKRIHLILNYPPLGLVRATAKLLGASGMAVETGCILLPSQAEVEVTLSYRHEGHNRVHRIPARVTRSEPSETLLEFDIEGQTAIHSLLGQPAPAAAHPTRTAPATA</sequence>
<dbReference type="RefSeq" id="WP_092992249.1">
    <property type="nucleotide sequence ID" value="NZ_FMWD01000001.1"/>
</dbReference>
<dbReference type="Proteomes" id="UP000199648">
    <property type="component" value="Unassembled WGS sequence"/>
</dbReference>